<name>A0ACB9C2M8_ARCLA</name>
<keyword evidence="2" id="KW-1185">Reference proteome</keyword>
<protein>
    <submittedName>
        <fullName evidence="1">Uncharacterized protein</fullName>
    </submittedName>
</protein>
<gene>
    <name evidence="1" type="ORF">L6452_17122</name>
</gene>
<comment type="caution">
    <text evidence="1">The sequence shown here is derived from an EMBL/GenBank/DDBJ whole genome shotgun (WGS) entry which is preliminary data.</text>
</comment>
<accession>A0ACB9C2M8</accession>
<sequence length="93" mass="10281">MCPFCIMCSYRSGLKSGKGMREEEGYSTATSSGNRRQRGTPMEGRRAAVAGRRVGFDIPTISGTDRDGGVWEDSRFRACLREKKRKGGREGGR</sequence>
<proteinExistence type="predicted"/>
<reference evidence="1 2" key="2">
    <citation type="journal article" date="2022" name="Mol. Ecol. Resour.">
        <title>The genomes of chicory, endive, great burdock and yacon provide insights into Asteraceae paleo-polyploidization history and plant inulin production.</title>
        <authorList>
            <person name="Fan W."/>
            <person name="Wang S."/>
            <person name="Wang H."/>
            <person name="Wang A."/>
            <person name="Jiang F."/>
            <person name="Liu H."/>
            <person name="Zhao H."/>
            <person name="Xu D."/>
            <person name="Zhang Y."/>
        </authorList>
    </citation>
    <scope>NUCLEOTIDE SEQUENCE [LARGE SCALE GENOMIC DNA]</scope>
    <source>
        <strain evidence="2">cv. Niubang</strain>
    </source>
</reference>
<evidence type="ECO:0000313" key="2">
    <source>
        <dbReference type="Proteomes" id="UP001055879"/>
    </source>
</evidence>
<dbReference type="Proteomes" id="UP001055879">
    <property type="component" value="Linkage Group LG05"/>
</dbReference>
<organism evidence="1 2">
    <name type="scientific">Arctium lappa</name>
    <name type="common">Greater burdock</name>
    <name type="synonym">Lappa major</name>
    <dbReference type="NCBI Taxonomy" id="4217"/>
    <lineage>
        <taxon>Eukaryota</taxon>
        <taxon>Viridiplantae</taxon>
        <taxon>Streptophyta</taxon>
        <taxon>Embryophyta</taxon>
        <taxon>Tracheophyta</taxon>
        <taxon>Spermatophyta</taxon>
        <taxon>Magnoliopsida</taxon>
        <taxon>eudicotyledons</taxon>
        <taxon>Gunneridae</taxon>
        <taxon>Pentapetalae</taxon>
        <taxon>asterids</taxon>
        <taxon>campanulids</taxon>
        <taxon>Asterales</taxon>
        <taxon>Asteraceae</taxon>
        <taxon>Carduoideae</taxon>
        <taxon>Cardueae</taxon>
        <taxon>Arctiinae</taxon>
        <taxon>Arctium</taxon>
    </lineage>
</organism>
<reference evidence="2" key="1">
    <citation type="journal article" date="2022" name="Mol. Ecol. Resour.">
        <title>The genomes of chicory, endive, great burdock and yacon provide insights into Asteraceae palaeo-polyploidization history and plant inulin production.</title>
        <authorList>
            <person name="Fan W."/>
            <person name="Wang S."/>
            <person name="Wang H."/>
            <person name="Wang A."/>
            <person name="Jiang F."/>
            <person name="Liu H."/>
            <person name="Zhao H."/>
            <person name="Xu D."/>
            <person name="Zhang Y."/>
        </authorList>
    </citation>
    <scope>NUCLEOTIDE SEQUENCE [LARGE SCALE GENOMIC DNA]</scope>
    <source>
        <strain evidence="2">cv. Niubang</strain>
    </source>
</reference>
<dbReference type="EMBL" id="CM042051">
    <property type="protein sequence ID" value="KAI3728485.1"/>
    <property type="molecule type" value="Genomic_DNA"/>
</dbReference>
<evidence type="ECO:0000313" key="1">
    <source>
        <dbReference type="EMBL" id="KAI3728485.1"/>
    </source>
</evidence>